<dbReference type="InterPro" id="IPR024936">
    <property type="entry name" value="Cyclophilin-type_PPIase"/>
</dbReference>
<accession>A0A7X6DLP3</accession>
<evidence type="ECO:0000313" key="9">
    <source>
        <dbReference type="EMBL" id="NKE69480.1"/>
    </source>
</evidence>
<proteinExistence type="inferred from homology"/>
<dbReference type="AlphaFoldDB" id="A0A7X6DLP3"/>
<keyword evidence="4" id="KW-0963">Cytoplasm</keyword>
<dbReference type="InterPro" id="IPR002130">
    <property type="entry name" value="Cyclophilin-type_PPIase_dom"/>
</dbReference>
<dbReference type="PRINTS" id="PR00153">
    <property type="entry name" value="CSAPPISMRASE"/>
</dbReference>
<evidence type="ECO:0000313" key="10">
    <source>
        <dbReference type="Proteomes" id="UP000534783"/>
    </source>
</evidence>
<comment type="function">
    <text evidence="1 7">PPIases accelerate the folding of proteins. It catalyzes the cis-trans isomerization of proline imidic peptide bonds in oligopeptides.</text>
</comment>
<comment type="subcellular location">
    <subcellularLocation>
        <location evidence="2">Cytoplasm</location>
    </subcellularLocation>
</comment>
<dbReference type="PANTHER" id="PTHR45625:SF4">
    <property type="entry name" value="PEPTIDYLPROLYL ISOMERASE DOMAIN AND WD REPEAT-CONTAINING PROTEIN 1"/>
    <property type="match status" value="1"/>
</dbReference>
<evidence type="ECO:0000256" key="2">
    <source>
        <dbReference type="ARBA" id="ARBA00004496"/>
    </source>
</evidence>
<dbReference type="GO" id="GO:0005737">
    <property type="term" value="C:cytoplasm"/>
    <property type="evidence" value="ECO:0007669"/>
    <property type="project" value="UniProtKB-SubCell"/>
</dbReference>
<keyword evidence="5 7" id="KW-0697">Rotamase</keyword>
<dbReference type="PIRSF" id="PIRSF001467">
    <property type="entry name" value="Peptidylpro_ismrse"/>
    <property type="match status" value="1"/>
</dbReference>
<reference evidence="9 10" key="1">
    <citation type="journal article" date="2020" name="Nature">
        <title>Bacterial chemolithoautotrophy via manganese oxidation.</title>
        <authorList>
            <person name="Yu H."/>
            <person name="Leadbetter J.R."/>
        </authorList>
    </citation>
    <scope>NUCLEOTIDE SEQUENCE [LARGE SCALE GENOMIC DNA]</scope>
    <source>
        <strain evidence="9 10">Mn-1</strain>
    </source>
</reference>
<evidence type="ECO:0000256" key="6">
    <source>
        <dbReference type="ARBA" id="ARBA00023235"/>
    </source>
</evidence>
<dbReference type="EMBL" id="VTOW01000001">
    <property type="protein sequence ID" value="NKE69480.1"/>
    <property type="molecule type" value="Genomic_DNA"/>
</dbReference>
<feature type="domain" description="PPIase cyclophilin-type" evidence="8">
    <location>
        <begin position="37"/>
        <end position="196"/>
    </location>
</feature>
<name>A0A7X6DLP3_9BACT</name>
<dbReference type="InterPro" id="IPR020892">
    <property type="entry name" value="Cyclophilin-type_PPIase_CS"/>
</dbReference>
<comment type="catalytic activity">
    <reaction evidence="7">
        <text>[protein]-peptidylproline (omega=180) = [protein]-peptidylproline (omega=0)</text>
        <dbReference type="Rhea" id="RHEA:16237"/>
        <dbReference type="Rhea" id="RHEA-COMP:10747"/>
        <dbReference type="Rhea" id="RHEA-COMP:10748"/>
        <dbReference type="ChEBI" id="CHEBI:83833"/>
        <dbReference type="ChEBI" id="CHEBI:83834"/>
        <dbReference type="EC" id="5.2.1.8"/>
    </reaction>
</comment>
<protein>
    <recommendedName>
        <fullName evidence="7">Peptidyl-prolyl cis-trans isomerase</fullName>
        <shortName evidence="7">PPIase</shortName>
        <ecNumber evidence="7">5.2.1.8</ecNumber>
    </recommendedName>
</protein>
<dbReference type="SUPFAM" id="SSF50891">
    <property type="entry name" value="Cyclophilin-like"/>
    <property type="match status" value="1"/>
</dbReference>
<keyword evidence="10" id="KW-1185">Reference proteome</keyword>
<dbReference type="InterPro" id="IPR044666">
    <property type="entry name" value="Cyclophilin_A-like"/>
</dbReference>
<dbReference type="Pfam" id="PF00160">
    <property type="entry name" value="Pro_isomerase"/>
    <property type="match status" value="1"/>
</dbReference>
<comment type="caution">
    <text evidence="9">The sequence shown here is derived from an EMBL/GenBank/DDBJ whole genome shotgun (WGS) entry which is preliminary data.</text>
</comment>
<evidence type="ECO:0000259" key="8">
    <source>
        <dbReference type="PROSITE" id="PS50072"/>
    </source>
</evidence>
<dbReference type="CDD" id="cd00317">
    <property type="entry name" value="cyclophilin"/>
    <property type="match status" value="1"/>
</dbReference>
<dbReference type="PANTHER" id="PTHR45625">
    <property type="entry name" value="PEPTIDYL-PROLYL CIS-TRANS ISOMERASE-RELATED"/>
    <property type="match status" value="1"/>
</dbReference>
<dbReference type="FunFam" id="2.40.100.10:FF:000028">
    <property type="entry name" value="Peptidyl-prolyl cis-trans isomerase"/>
    <property type="match status" value="1"/>
</dbReference>
<dbReference type="RefSeq" id="WP_168057777.1">
    <property type="nucleotide sequence ID" value="NZ_VTOW01000001.1"/>
</dbReference>
<evidence type="ECO:0000256" key="4">
    <source>
        <dbReference type="ARBA" id="ARBA00022490"/>
    </source>
</evidence>
<gene>
    <name evidence="9" type="ORF">MNODULE_01775</name>
</gene>
<dbReference type="EC" id="5.2.1.8" evidence="7"/>
<evidence type="ECO:0000256" key="1">
    <source>
        <dbReference type="ARBA" id="ARBA00002388"/>
    </source>
</evidence>
<dbReference type="Gene3D" id="2.40.100.10">
    <property type="entry name" value="Cyclophilin-like"/>
    <property type="match status" value="1"/>
</dbReference>
<dbReference type="GO" id="GO:0006457">
    <property type="term" value="P:protein folding"/>
    <property type="evidence" value="ECO:0007669"/>
    <property type="project" value="InterPro"/>
</dbReference>
<comment type="similarity">
    <text evidence="3 7">Belongs to the cyclophilin-type PPIase family.</text>
</comment>
<dbReference type="InterPro" id="IPR029000">
    <property type="entry name" value="Cyclophilin-like_dom_sf"/>
</dbReference>
<sequence>MQLTLWILSFIVVGLALIPEGAAEEKKLPPGVYAVMETSQGNITLELFEKEAPKTVANFIGLAEGTKEWTDPKTRQKVKRPLYDGVIFHRVIPGFMIQGGDPLGNGSGGPGYQFEDEFSADLKFDRPGRLAMANAGRNTNGSQFFITEGPTDWLNNRHTIFGQVIEGQEVVKKIVALPRDERDRPKSEVVIKKVKIIRSK</sequence>
<evidence type="ECO:0000256" key="3">
    <source>
        <dbReference type="ARBA" id="ARBA00007365"/>
    </source>
</evidence>
<dbReference type="PROSITE" id="PS00170">
    <property type="entry name" value="CSA_PPIASE_1"/>
    <property type="match status" value="1"/>
</dbReference>
<organism evidence="9 10">
    <name type="scientific">Candidatus Manganitrophus noduliformans</name>
    <dbReference type="NCBI Taxonomy" id="2606439"/>
    <lineage>
        <taxon>Bacteria</taxon>
        <taxon>Pseudomonadati</taxon>
        <taxon>Nitrospirota</taxon>
        <taxon>Nitrospiria</taxon>
        <taxon>Candidatus Troglogloeales</taxon>
        <taxon>Candidatus Manganitrophaceae</taxon>
        <taxon>Candidatus Manganitrophus</taxon>
    </lineage>
</organism>
<evidence type="ECO:0000256" key="7">
    <source>
        <dbReference type="RuleBase" id="RU363019"/>
    </source>
</evidence>
<dbReference type="PROSITE" id="PS50072">
    <property type="entry name" value="CSA_PPIASE_2"/>
    <property type="match status" value="1"/>
</dbReference>
<evidence type="ECO:0000256" key="5">
    <source>
        <dbReference type="ARBA" id="ARBA00023110"/>
    </source>
</evidence>
<keyword evidence="6 7" id="KW-0413">Isomerase</keyword>
<dbReference type="Proteomes" id="UP000534783">
    <property type="component" value="Unassembled WGS sequence"/>
</dbReference>
<dbReference type="GO" id="GO:0003755">
    <property type="term" value="F:peptidyl-prolyl cis-trans isomerase activity"/>
    <property type="evidence" value="ECO:0007669"/>
    <property type="project" value="UniProtKB-UniRule"/>
</dbReference>